<reference evidence="1" key="1">
    <citation type="submission" date="2022-09" db="EMBL/GenBank/DDBJ databases">
        <title>Actin cytoskeleton and complex cell architecture in an #Asgard archaeon.</title>
        <authorList>
            <person name="Ponce Toledo R.I."/>
            <person name="Schleper C."/>
            <person name="Rodrigues Oliveira T."/>
            <person name="Wollweber F."/>
            <person name="Xu J."/>
            <person name="Rittmann S."/>
            <person name="Klingl A."/>
            <person name="Pilhofer M."/>
        </authorList>
    </citation>
    <scope>NUCLEOTIDE SEQUENCE</scope>
    <source>
        <strain evidence="1">B-35</strain>
    </source>
</reference>
<proteinExistence type="predicted"/>
<evidence type="ECO:0000313" key="1">
    <source>
        <dbReference type="EMBL" id="UYP43984.1"/>
    </source>
</evidence>
<sequence length="39" mass="4435">MGRILDATSYYLELVDTVNFKQLISVALLTFDLLEKITS</sequence>
<keyword evidence="2" id="KW-1185">Reference proteome</keyword>
<accession>A0ABY6HN29</accession>
<gene>
    <name evidence="1" type="ORF">NEF87_000269</name>
</gene>
<evidence type="ECO:0000313" key="2">
    <source>
        <dbReference type="Proteomes" id="UP001208689"/>
    </source>
</evidence>
<organism evidence="1 2">
    <name type="scientific">Candidatus Lokiarchaeum ossiferum</name>
    <dbReference type="NCBI Taxonomy" id="2951803"/>
    <lineage>
        <taxon>Archaea</taxon>
        <taxon>Promethearchaeati</taxon>
        <taxon>Promethearchaeota</taxon>
        <taxon>Promethearchaeia</taxon>
        <taxon>Promethearchaeales</taxon>
        <taxon>Promethearchaeaceae</taxon>
        <taxon>Candidatus Lokiarchaeum</taxon>
    </lineage>
</organism>
<protein>
    <submittedName>
        <fullName evidence="1">Uncharacterized protein</fullName>
    </submittedName>
</protein>
<dbReference type="EMBL" id="CP104013">
    <property type="protein sequence ID" value="UYP43984.1"/>
    <property type="molecule type" value="Genomic_DNA"/>
</dbReference>
<dbReference type="Proteomes" id="UP001208689">
    <property type="component" value="Chromosome"/>
</dbReference>
<name>A0ABY6HN29_9ARCH</name>